<reference evidence="1" key="2">
    <citation type="journal article" date="2017" name="Nat. Commun.">
        <title>Single-virus genomics reveals hidden cosmopolitan and abundant viruses.</title>
        <authorList>
            <person name="Martinez-Hernandez F."/>
            <person name="Fornas O."/>
            <person name="Lluesma Gomez M."/>
            <person name="Bolduc B."/>
            <person name="de la Cruz Pena M.J."/>
            <person name="Martinez J.M."/>
            <person name="Anton J."/>
            <person name="Gasol J.M."/>
            <person name="Rosselli R."/>
            <person name="Rodriguez-Valera F."/>
            <person name="Sullivan M.B."/>
            <person name="Acinas S.G."/>
            <person name="Martinez-Garcia M."/>
        </authorList>
    </citation>
    <scope>NUCLEOTIDE SEQUENCE</scope>
</reference>
<protein>
    <submittedName>
        <fullName evidence="1">Uncharacterized protein</fullName>
    </submittedName>
</protein>
<sequence>MTEWINRFDSIAEKKIGQAYFGWLAWANEMNGRLKKKKIKKKVRKNDRSN</sequence>
<accession>A0A218MLV5</accession>
<organism evidence="1">
    <name type="scientific">uncultured virus</name>
    <dbReference type="NCBI Taxonomy" id="340016"/>
    <lineage>
        <taxon>Viruses</taxon>
        <taxon>environmental samples</taxon>
    </lineage>
</organism>
<name>A0A218MLV5_9VIRU</name>
<reference evidence="1" key="1">
    <citation type="submission" date="2016-10" db="EMBL/GenBank/DDBJ databases">
        <authorList>
            <person name="Varghese N."/>
        </authorList>
    </citation>
    <scope>NUCLEOTIDE SEQUENCE</scope>
</reference>
<proteinExistence type="predicted"/>
<evidence type="ECO:0000313" key="1">
    <source>
        <dbReference type="EMBL" id="ASF00255.1"/>
    </source>
</evidence>
<dbReference type="EMBL" id="KY052823">
    <property type="protein sequence ID" value="ASF00255.1"/>
    <property type="molecule type" value="Genomic_DNA"/>
</dbReference>